<accession>D6A729</accession>
<evidence type="ECO:0000313" key="2">
    <source>
        <dbReference type="Proteomes" id="UP000003824"/>
    </source>
</evidence>
<name>D6A729_STRV1</name>
<dbReference type="AlphaFoldDB" id="D6A729"/>
<protein>
    <submittedName>
        <fullName evidence="1">Predicted protein</fullName>
    </submittedName>
</protein>
<dbReference type="EMBL" id="DS999641">
    <property type="protein sequence ID" value="EFE71855.2"/>
    <property type="molecule type" value="Genomic_DNA"/>
</dbReference>
<organism evidence="1 2">
    <name type="scientific">Streptomyces viridosporus (strain ATCC 14672 / DSM 40746 / JCM 4963 / KCTC 9882 / NRRL B-12104 / FH 1290)</name>
    <name type="common">Streptomyces ghanaensis</name>
    <dbReference type="NCBI Taxonomy" id="566461"/>
    <lineage>
        <taxon>Bacteria</taxon>
        <taxon>Bacillati</taxon>
        <taxon>Actinomycetota</taxon>
        <taxon>Actinomycetes</taxon>
        <taxon>Kitasatosporales</taxon>
        <taxon>Streptomycetaceae</taxon>
        <taxon>Streptomyces</taxon>
    </lineage>
</organism>
<gene>
    <name evidence="1" type="ORF">SSFG_07091</name>
</gene>
<proteinExistence type="predicted"/>
<dbReference type="Proteomes" id="UP000003824">
    <property type="component" value="Unassembled WGS sequence"/>
</dbReference>
<evidence type="ECO:0000313" key="1">
    <source>
        <dbReference type="EMBL" id="EFE71855.2"/>
    </source>
</evidence>
<reference evidence="2" key="1">
    <citation type="submission" date="2008-12" db="EMBL/GenBank/DDBJ databases">
        <title>Annotation of Streptomyces ghanaensis ATCC 14672.</title>
        <authorList>
            <consortium name="The Broad Institute Genome Sequencing Platform"/>
            <consortium name="Broad Institute Microbial Sequencing Center"/>
            <person name="Fischbach M."/>
            <person name="Ward D."/>
            <person name="Young S."/>
            <person name="Kodira C.D."/>
            <person name="Zeng Q."/>
            <person name="Koehrsen M."/>
            <person name="Godfrey P."/>
            <person name="Alvarado L."/>
            <person name="Berlin A.M."/>
            <person name="Borenstein D."/>
            <person name="Chen Z."/>
            <person name="Engels R."/>
            <person name="Freedman E."/>
            <person name="Gellesch M."/>
            <person name="Goldberg J."/>
            <person name="Griggs A."/>
            <person name="Gujja S."/>
            <person name="Heiman D.I."/>
            <person name="Hepburn T.A."/>
            <person name="Howarth C."/>
            <person name="Jen D."/>
            <person name="Larson L."/>
            <person name="Lewis B."/>
            <person name="Mehta T."/>
            <person name="Park D."/>
            <person name="Pearson M."/>
            <person name="Roberts A."/>
            <person name="Saif S."/>
            <person name="Shea T.D."/>
            <person name="Shenoy N."/>
            <person name="Sisk P."/>
            <person name="Stolte C."/>
            <person name="Sykes S.N."/>
            <person name="Walk T."/>
            <person name="White J."/>
            <person name="Yandava C."/>
            <person name="Straight P."/>
            <person name="Clardy J."/>
            <person name="Hung D."/>
            <person name="Kolter R."/>
            <person name="Mekalanos J."/>
            <person name="Walker S."/>
            <person name="Walsh C.T."/>
            <person name="Wieland B.L.C."/>
            <person name="Ilzarbe M."/>
            <person name="Galagan J."/>
            <person name="Nusbaum C."/>
            <person name="Birren B."/>
        </authorList>
    </citation>
    <scope>NUCLEOTIDE SEQUENCE [LARGE SCALE GENOMIC DNA]</scope>
    <source>
        <strain evidence="2">ATCC 14672 / DSM 40746 / JCM 4963 / KCTC 9882 / NRRL B-12104 / FH 1290</strain>
    </source>
</reference>
<sequence>MRLGALLQCGPHLLDLGLVQLGWATGGRAPPQGMSAALLPHPFPPQHALVTDLQHSCDLGIERP</sequence>